<accession>A0A0B0MYZ3</accession>
<evidence type="ECO:0000313" key="3">
    <source>
        <dbReference type="Proteomes" id="UP000032142"/>
    </source>
</evidence>
<dbReference type="Proteomes" id="UP000032142">
    <property type="component" value="Unassembled WGS sequence"/>
</dbReference>
<evidence type="ECO:0000313" key="2">
    <source>
        <dbReference type="EMBL" id="KHG05592.1"/>
    </source>
</evidence>
<dbReference type="InterPro" id="IPR005162">
    <property type="entry name" value="Retrotrans_gag_dom"/>
</dbReference>
<proteinExistence type="predicted"/>
<sequence length="240" mass="28068">MSCNQGREARKAFFQMMNEWFTQYIRMNPTIQQPSPPLNPQLVPVAPKRVKLLRLNKPPVDKIRKHGAEEFRANVDDNPERSEFCLKNTIRVFDELSCTLAGCLECAILFLRDTAYQWWNTLVSVVLRERVTWEFFHIEFKKKYISQQFLDQKHEEFLDLKQGRMTVTEHEKDFHFECKINQFGFGTWYRYLSCETLEYQTSILNGSTGLARPSTRPGTRACVAIFKAHGLATRACVLAM</sequence>
<comment type="caution">
    <text evidence="2">The sequence shown here is derived from an EMBL/GenBank/DDBJ whole genome shotgun (WGS) entry which is preliminary data.</text>
</comment>
<evidence type="ECO:0000259" key="1">
    <source>
        <dbReference type="Pfam" id="PF03732"/>
    </source>
</evidence>
<feature type="domain" description="Retrotransposon gag" evidence="1">
    <location>
        <begin position="107"/>
        <end position="174"/>
    </location>
</feature>
<dbReference type="AlphaFoldDB" id="A0A0B0MYZ3"/>
<reference evidence="3" key="1">
    <citation type="submission" date="2014-09" db="EMBL/GenBank/DDBJ databases">
        <authorList>
            <person name="Mudge J."/>
            <person name="Ramaraj T."/>
            <person name="Lindquist I.E."/>
            <person name="Bharti A.K."/>
            <person name="Sundararajan A."/>
            <person name="Cameron C.T."/>
            <person name="Woodward J.E."/>
            <person name="May G.D."/>
            <person name="Brubaker C."/>
            <person name="Broadhvest J."/>
            <person name="Wilkins T.A."/>
        </authorList>
    </citation>
    <scope>NUCLEOTIDE SEQUENCE</scope>
    <source>
        <strain evidence="3">cv. AKA8401</strain>
    </source>
</reference>
<organism evidence="2 3">
    <name type="scientific">Gossypium arboreum</name>
    <name type="common">Tree cotton</name>
    <name type="synonym">Gossypium nanking</name>
    <dbReference type="NCBI Taxonomy" id="29729"/>
    <lineage>
        <taxon>Eukaryota</taxon>
        <taxon>Viridiplantae</taxon>
        <taxon>Streptophyta</taxon>
        <taxon>Embryophyta</taxon>
        <taxon>Tracheophyta</taxon>
        <taxon>Spermatophyta</taxon>
        <taxon>Magnoliopsida</taxon>
        <taxon>eudicotyledons</taxon>
        <taxon>Gunneridae</taxon>
        <taxon>Pentapetalae</taxon>
        <taxon>rosids</taxon>
        <taxon>malvids</taxon>
        <taxon>Malvales</taxon>
        <taxon>Malvaceae</taxon>
        <taxon>Malvoideae</taxon>
        <taxon>Gossypium</taxon>
    </lineage>
</organism>
<protein>
    <submittedName>
        <fullName evidence="2">Protein MCM10</fullName>
    </submittedName>
</protein>
<name>A0A0B0MYZ3_GOSAR</name>
<gene>
    <name evidence="2" type="ORF">F383_31527</name>
</gene>
<keyword evidence="3" id="KW-1185">Reference proteome</keyword>
<dbReference type="EMBL" id="JRRC01433482">
    <property type="protein sequence ID" value="KHG05592.1"/>
    <property type="molecule type" value="Genomic_DNA"/>
</dbReference>
<dbReference type="Pfam" id="PF03732">
    <property type="entry name" value="Retrotrans_gag"/>
    <property type="match status" value="1"/>
</dbReference>